<accession>A0A0P0WTQ6</accession>
<reference evidence="3" key="1">
    <citation type="journal article" date="2005" name="Nature">
        <title>The map-based sequence of the rice genome.</title>
        <authorList>
            <consortium name="International rice genome sequencing project (IRGSP)"/>
            <person name="Matsumoto T."/>
            <person name="Wu J."/>
            <person name="Kanamori H."/>
            <person name="Katayose Y."/>
            <person name="Fujisawa M."/>
            <person name="Namiki N."/>
            <person name="Mizuno H."/>
            <person name="Yamamoto K."/>
            <person name="Antonio B.A."/>
            <person name="Baba T."/>
            <person name="Sakata K."/>
            <person name="Nagamura Y."/>
            <person name="Aoki H."/>
            <person name="Arikawa K."/>
            <person name="Arita K."/>
            <person name="Bito T."/>
            <person name="Chiden Y."/>
            <person name="Fujitsuka N."/>
            <person name="Fukunaka R."/>
            <person name="Hamada M."/>
            <person name="Harada C."/>
            <person name="Hayashi A."/>
            <person name="Hijishita S."/>
            <person name="Honda M."/>
            <person name="Hosokawa S."/>
            <person name="Ichikawa Y."/>
            <person name="Idonuma A."/>
            <person name="Iijima M."/>
            <person name="Ikeda M."/>
            <person name="Ikeno M."/>
            <person name="Ito K."/>
            <person name="Ito S."/>
            <person name="Ito T."/>
            <person name="Ito Y."/>
            <person name="Ito Y."/>
            <person name="Iwabuchi A."/>
            <person name="Kamiya K."/>
            <person name="Karasawa W."/>
            <person name="Kurita K."/>
            <person name="Katagiri S."/>
            <person name="Kikuta A."/>
            <person name="Kobayashi H."/>
            <person name="Kobayashi N."/>
            <person name="Machita K."/>
            <person name="Maehara T."/>
            <person name="Masukawa M."/>
            <person name="Mizubayashi T."/>
            <person name="Mukai Y."/>
            <person name="Nagasaki H."/>
            <person name="Nagata Y."/>
            <person name="Naito S."/>
            <person name="Nakashima M."/>
            <person name="Nakama Y."/>
            <person name="Nakamichi Y."/>
            <person name="Nakamura M."/>
            <person name="Meguro A."/>
            <person name="Negishi M."/>
            <person name="Ohta I."/>
            <person name="Ohta T."/>
            <person name="Okamoto M."/>
            <person name="Ono N."/>
            <person name="Saji S."/>
            <person name="Sakaguchi M."/>
            <person name="Sakai K."/>
            <person name="Shibata M."/>
            <person name="Shimokawa T."/>
            <person name="Song J."/>
            <person name="Takazaki Y."/>
            <person name="Terasawa K."/>
            <person name="Tsugane M."/>
            <person name="Tsuji K."/>
            <person name="Ueda S."/>
            <person name="Waki K."/>
            <person name="Yamagata H."/>
            <person name="Yamamoto M."/>
            <person name="Yamamoto S."/>
            <person name="Yamane H."/>
            <person name="Yoshiki S."/>
            <person name="Yoshihara R."/>
            <person name="Yukawa K."/>
            <person name="Zhong H."/>
            <person name="Yano M."/>
            <person name="Yuan Q."/>
            <person name="Ouyang S."/>
            <person name="Liu J."/>
            <person name="Jones K.M."/>
            <person name="Gansberger K."/>
            <person name="Moffat K."/>
            <person name="Hill J."/>
            <person name="Bera J."/>
            <person name="Fadrosh D."/>
            <person name="Jin S."/>
            <person name="Johri S."/>
            <person name="Kim M."/>
            <person name="Overton L."/>
            <person name="Reardon M."/>
            <person name="Tsitrin T."/>
            <person name="Vuong H."/>
            <person name="Weaver B."/>
            <person name="Ciecko A."/>
            <person name="Tallon L."/>
            <person name="Jackson J."/>
            <person name="Pai G."/>
            <person name="Aken S.V."/>
            <person name="Utterback T."/>
            <person name="Reidmuller S."/>
            <person name="Feldblyum T."/>
            <person name="Hsiao J."/>
            <person name="Zismann V."/>
            <person name="Iobst S."/>
            <person name="de Vazeille A.R."/>
            <person name="Buell C.R."/>
            <person name="Ying K."/>
            <person name="Li Y."/>
            <person name="Lu T."/>
            <person name="Huang Y."/>
            <person name="Zhao Q."/>
            <person name="Feng Q."/>
            <person name="Zhang L."/>
            <person name="Zhu J."/>
            <person name="Weng Q."/>
            <person name="Mu J."/>
            <person name="Lu Y."/>
            <person name="Fan D."/>
            <person name="Liu Y."/>
            <person name="Guan J."/>
            <person name="Zhang Y."/>
            <person name="Yu S."/>
            <person name="Liu X."/>
            <person name="Zhang Y."/>
            <person name="Hong G."/>
            <person name="Han B."/>
            <person name="Choisne N."/>
            <person name="Demange N."/>
            <person name="Orjeda G."/>
            <person name="Samain S."/>
            <person name="Cattolico L."/>
            <person name="Pelletier E."/>
            <person name="Couloux A."/>
            <person name="Segurens B."/>
            <person name="Wincker P."/>
            <person name="D'Hont A."/>
            <person name="Scarpelli C."/>
            <person name="Weissenbach J."/>
            <person name="Salanoubat M."/>
            <person name="Quetier F."/>
            <person name="Yu Y."/>
            <person name="Kim H.R."/>
            <person name="Rambo T."/>
            <person name="Currie J."/>
            <person name="Collura K."/>
            <person name="Luo M."/>
            <person name="Yang T."/>
            <person name="Ammiraju J.S.S."/>
            <person name="Engler F."/>
            <person name="Soderlund C."/>
            <person name="Wing R.A."/>
            <person name="Palmer L.E."/>
            <person name="de la Bastide M."/>
            <person name="Spiegel L."/>
            <person name="Nascimento L."/>
            <person name="Zutavern T."/>
            <person name="O'Shaughnessy A."/>
            <person name="Dike S."/>
            <person name="Dedhia N."/>
            <person name="Preston R."/>
            <person name="Balija V."/>
            <person name="McCombie W.R."/>
            <person name="Chow T."/>
            <person name="Chen H."/>
            <person name="Chung M."/>
            <person name="Chen C."/>
            <person name="Shaw J."/>
            <person name="Wu H."/>
            <person name="Hsiao K."/>
            <person name="Chao Y."/>
            <person name="Chu M."/>
            <person name="Cheng C."/>
            <person name="Hour A."/>
            <person name="Lee P."/>
            <person name="Lin S."/>
            <person name="Lin Y."/>
            <person name="Liou J."/>
            <person name="Liu S."/>
            <person name="Hsing Y."/>
            <person name="Raghuvanshi S."/>
            <person name="Mohanty A."/>
            <person name="Bharti A.K."/>
            <person name="Gaur A."/>
            <person name="Gupta V."/>
            <person name="Kumar D."/>
            <person name="Ravi V."/>
            <person name="Vij S."/>
            <person name="Kapur A."/>
            <person name="Khurana P."/>
            <person name="Khurana P."/>
            <person name="Khurana J.P."/>
            <person name="Tyagi A.K."/>
            <person name="Gaikwad K."/>
            <person name="Singh A."/>
            <person name="Dalal V."/>
            <person name="Srivastava S."/>
            <person name="Dixit A."/>
            <person name="Pal A.K."/>
            <person name="Ghazi I.A."/>
            <person name="Yadav M."/>
            <person name="Pandit A."/>
            <person name="Bhargava A."/>
            <person name="Sureshbabu K."/>
            <person name="Batra K."/>
            <person name="Sharma T.R."/>
            <person name="Mohapatra T."/>
            <person name="Singh N.K."/>
            <person name="Messing J."/>
            <person name="Nelson A.B."/>
            <person name="Fuks G."/>
            <person name="Kavchok S."/>
            <person name="Keizer G."/>
            <person name="Linton E."/>
            <person name="Llaca V."/>
            <person name="Song R."/>
            <person name="Tanyolac B."/>
            <person name="Young S."/>
            <person name="Ho-Il K."/>
            <person name="Hahn J.H."/>
            <person name="Sangsakoo G."/>
            <person name="Vanavichit A."/>
            <person name="de Mattos Luiz.A.T."/>
            <person name="Zimmer P.D."/>
            <person name="Malone G."/>
            <person name="Dellagostin O."/>
            <person name="de Oliveira A.C."/>
            <person name="Bevan M."/>
            <person name="Bancroft I."/>
            <person name="Minx P."/>
            <person name="Cordum H."/>
            <person name="Wilson R."/>
            <person name="Cheng Z."/>
            <person name="Jin W."/>
            <person name="Jiang J."/>
            <person name="Leong S.A."/>
            <person name="Iwama H."/>
            <person name="Gojobori T."/>
            <person name="Itoh T."/>
            <person name="Niimura Y."/>
            <person name="Fujii Y."/>
            <person name="Habara T."/>
            <person name="Sakai H."/>
            <person name="Sato Y."/>
            <person name="Wilson G."/>
            <person name="Kumar K."/>
            <person name="McCouch S."/>
            <person name="Juretic N."/>
            <person name="Hoen D."/>
            <person name="Wright S."/>
            <person name="Bruskiewich R."/>
            <person name="Bureau T."/>
            <person name="Miyao A."/>
            <person name="Hirochika H."/>
            <person name="Nishikawa T."/>
            <person name="Kadowaki K."/>
            <person name="Sugiura M."/>
            <person name="Burr B."/>
            <person name="Sasaki T."/>
        </authorList>
    </citation>
    <scope>NUCLEOTIDE SEQUENCE [LARGE SCALE GENOMIC DNA]</scope>
    <source>
        <strain evidence="3">cv. Nipponbare</strain>
    </source>
</reference>
<name>A0A0P0WTQ6_ORYSJ</name>
<feature type="non-terminal residue" evidence="2">
    <location>
        <position position="1"/>
    </location>
</feature>
<sequence length="113" mass="13221">QPVKEGISHKLGEEEAECKWRNTGQSPCLQEPNCPRQFCYRLHLQHIFILLLVLPKKLHLLSTPPIHLNLNCFNVQPGIHWSLERRRWGRRHGRRRGGEIWQGSETRKTTGKG</sequence>
<dbReference type="Gramene" id="Os06t0179950-00">
    <property type="protein sequence ID" value="Os06t0179950-00"/>
    <property type="gene ID" value="Os06g0179950"/>
</dbReference>
<proteinExistence type="predicted"/>
<feature type="region of interest" description="Disordered" evidence="1">
    <location>
        <begin position="92"/>
        <end position="113"/>
    </location>
</feature>
<dbReference type="EMBL" id="AP014962">
    <property type="protein sequence ID" value="BAS96456.1"/>
    <property type="molecule type" value="Genomic_DNA"/>
</dbReference>
<gene>
    <name evidence="2" type="ordered locus">Os06g0179950</name>
    <name evidence="2" type="ORF">OSNPB_060179950</name>
</gene>
<reference evidence="2 3" key="3">
    <citation type="journal article" date="2013" name="Rice">
        <title>Improvement of the Oryza sativa Nipponbare reference genome using next generation sequence and optical map data.</title>
        <authorList>
            <person name="Kawahara Y."/>
            <person name="de la Bastide M."/>
            <person name="Hamilton J.P."/>
            <person name="Kanamori H."/>
            <person name="McCombie W.R."/>
            <person name="Ouyang S."/>
            <person name="Schwartz D.C."/>
            <person name="Tanaka T."/>
            <person name="Wu J."/>
            <person name="Zhou S."/>
            <person name="Childs K.L."/>
            <person name="Davidson R.M."/>
            <person name="Lin H."/>
            <person name="Quesada-Ocampo L."/>
            <person name="Vaillancourt B."/>
            <person name="Sakai H."/>
            <person name="Lee S.S."/>
            <person name="Kim J."/>
            <person name="Numa H."/>
            <person name="Itoh T."/>
            <person name="Buell C.R."/>
            <person name="Matsumoto T."/>
        </authorList>
    </citation>
    <scope>NUCLEOTIDE SEQUENCE [LARGE SCALE GENOMIC DNA]</scope>
    <source>
        <strain evidence="3">cv. Nipponbare</strain>
    </source>
</reference>
<reference evidence="2 3" key="2">
    <citation type="journal article" date="2013" name="Plant Cell Physiol.">
        <title>Rice Annotation Project Database (RAP-DB): an integrative and interactive database for rice genomics.</title>
        <authorList>
            <person name="Sakai H."/>
            <person name="Lee S.S."/>
            <person name="Tanaka T."/>
            <person name="Numa H."/>
            <person name="Kim J."/>
            <person name="Kawahara Y."/>
            <person name="Wakimoto H."/>
            <person name="Yang C.C."/>
            <person name="Iwamoto M."/>
            <person name="Abe T."/>
            <person name="Yamada Y."/>
            <person name="Muto A."/>
            <person name="Inokuchi H."/>
            <person name="Ikemura T."/>
            <person name="Matsumoto T."/>
            <person name="Sasaki T."/>
            <person name="Itoh T."/>
        </authorList>
    </citation>
    <scope>NUCLEOTIDE SEQUENCE [LARGE SCALE GENOMIC DNA]</scope>
    <source>
        <strain evidence="3">cv. Nipponbare</strain>
    </source>
</reference>
<dbReference type="InParanoid" id="A0A0P0WTQ6"/>
<evidence type="ECO:0000256" key="1">
    <source>
        <dbReference type="SAM" id="MobiDB-lite"/>
    </source>
</evidence>
<evidence type="ECO:0000313" key="2">
    <source>
        <dbReference type="EMBL" id="BAS96456.1"/>
    </source>
</evidence>
<dbReference type="SMR" id="A0A0P0WTQ6"/>
<keyword evidence="3" id="KW-1185">Reference proteome</keyword>
<dbReference type="PaxDb" id="39947-A0A0P0WTQ6"/>
<dbReference type="AlphaFoldDB" id="A0A0P0WTQ6"/>
<organism evidence="2 3">
    <name type="scientific">Oryza sativa subsp. japonica</name>
    <name type="common">Rice</name>
    <dbReference type="NCBI Taxonomy" id="39947"/>
    <lineage>
        <taxon>Eukaryota</taxon>
        <taxon>Viridiplantae</taxon>
        <taxon>Streptophyta</taxon>
        <taxon>Embryophyta</taxon>
        <taxon>Tracheophyta</taxon>
        <taxon>Spermatophyta</taxon>
        <taxon>Magnoliopsida</taxon>
        <taxon>Liliopsida</taxon>
        <taxon>Poales</taxon>
        <taxon>Poaceae</taxon>
        <taxon>BOP clade</taxon>
        <taxon>Oryzoideae</taxon>
        <taxon>Oryzeae</taxon>
        <taxon>Oryzinae</taxon>
        <taxon>Oryza</taxon>
        <taxon>Oryza sativa</taxon>
    </lineage>
</organism>
<dbReference type="Proteomes" id="UP000059680">
    <property type="component" value="Chromosome 6"/>
</dbReference>
<evidence type="ECO:0000313" key="3">
    <source>
        <dbReference type="Proteomes" id="UP000059680"/>
    </source>
</evidence>
<protein>
    <submittedName>
        <fullName evidence="2">Os06g0179950 protein</fullName>
    </submittedName>
</protein>